<gene>
    <name evidence="2" type="ORF">IAA64_07000</name>
</gene>
<dbReference type="AlphaFoldDB" id="A0A9D1TCJ0"/>
<dbReference type="SUPFAM" id="SSF48452">
    <property type="entry name" value="TPR-like"/>
    <property type="match status" value="1"/>
</dbReference>
<protein>
    <submittedName>
        <fullName evidence="2">DUF5107 domain-containing protein</fullName>
    </submittedName>
</protein>
<dbReference type="EMBL" id="DVOT01000129">
    <property type="protein sequence ID" value="HIV27701.1"/>
    <property type="molecule type" value="Genomic_DNA"/>
</dbReference>
<reference evidence="2" key="2">
    <citation type="journal article" date="2021" name="PeerJ">
        <title>Extensive microbial diversity within the chicken gut microbiome revealed by metagenomics and culture.</title>
        <authorList>
            <person name="Gilroy R."/>
            <person name="Ravi A."/>
            <person name="Getino M."/>
            <person name="Pursley I."/>
            <person name="Horton D.L."/>
            <person name="Alikhan N.F."/>
            <person name="Baker D."/>
            <person name="Gharbi K."/>
            <person name="Hall N."/>
            <person name="Watson M."/>
            <person name="Adriaenssens E.M."/>
            <person name="Foster-Nyarko E."/>
            <person name="Jarju S."/>
            <person name="Secka A."/>
            <person name="Antonio M."/>
            <person name="Oren A."/>
            <person name="Chaudhuri R.R."/>
            <person name="La Ragione R."/>
            <person name="Hildebrand F."/>
            <person name="Pallen M.J."/>
        </authorList>
    </citation>
    <scope>NUCLEOTIDE SEQUENCE</scope>
    <source>
        <strain evidence="2">CHK183-6373</strain>
    </source>
</reference>
<evidence type="ECO:0000313" key="2">
    <source>
        <dbReference type="EMBL" id="HIV27701.1"/>
    </source>
</evidence>
<accession>A0A9D1TCJ0</accession>
<comment type="caution">
    <text evidence="2">The sequence shown here is derived from an EMBL/GenBank/DDBJ whole genome shotgun (WGS) entry which is preliminary data.</text>
</comment>
<dbReference type="InterPro" id="IPR033396">
    <property type="entry name" value="DUF5107"/>
</dbReference>
<sequence length="642" mass="72240">MSTLSMERLVIPSASLGRENPLPDLKANQDAHANINVDAQTISPEESQYMGWGRVNGILPYTILDNYNREKKPRAWKAAVLENDCLRATFLPELGGRLWSLVDKKTGRELLCRNPVFQPCNLGLRNAWISGGVEWNLGIIGHTPFTVSSLYAETVEADGEPILRMYQYERVRHLVYRVEASLAGDRLYVRIKIDNARQQDTAVYWWSNIAVDEREDVRVIVPSERAFRYGYGGALTKVPYPYQPDWDASRSVQIPQSMDFFFDIPENRRHWIAALGKDGYGLVETSTPELIGRKLFVWGMGAGGRRWQEFLADKDTAYVEIQCGLAHTQLEHLPFAAGASVEWVEAYGPMQADANVVQGENWDVANRCVEEQLNALVSEETLETMRARFHSADGSHGAFVHQADGWAHLEQLLGGFDAHGLRFPAARLGSAEREWKTLLTTGALPCPDPLASPCGYQVSDEWMALLRKSIENGNGHWYAWYQLGVMLAYRNQRDEARHAFEMSLQQQKSPWALRCLAVLDRMAGDLASAAGRMLEAVAMRAQRNLAIEALETLVAAEQYDKVEGVTASLPAGIRRLGRVKVLRTKALLETGKLSAAERILRGNIVLTDVREGEISLSNLWFRLQELKHTDEPLPAHLDFRMH</sequence>
<evidence type="ECO:0000259" key="1">
    <source>
        <dbReference type="Pfam" id="PF17128"/>
    </source>
</evidence>
<proteinExistence type="predicted"/>
<organism evidence="2 3">
    <name type="scientific">Candidatus Ornithocaccomicrobium faecavium</name>
    <dbReference type="NCBI Taxonomy" id="2840890"/>
    <lineage>
        <taxon>Bacteria</taxon>
        <taxon>Bacillati</taxon>
        <taxon>Bacillota</taxon>
        <taxon>Clostridia</taxon>
        <taxon>Candidatus Ornithocaccomicrobium</taxon>
    </lineage>
</organism>
<dbReference type="Proteomes" id="UP000886884">
    <property type="component" value="Unassembled WGS sequence"/>
</dbReference>
<dbReference type="Gene3D" id="1.25.40.10">
    <property type="entry name" value="Tetratricopeptide repeat domain"/>
    <property type="match status" value="1"/>
</dbReference>
<dbReference type="InterPro" id="IPR011990">
    <property type="entry name" value="TPR-like_helical_dom_sf"/>
</dbReference>
<feature type="domain" description="DUF5107" evidence="1">
    <location>
        <begin position="55"/>
        <end position="330"/>
    </location>
</feature>
<dbReference type="Pfam" id="PF17128">
    <property type="entry name" value="DUF5107"/>
    <property type="match status" value="1"/>
</dbReference>
<name>A0A9D1TCJ0_9FIRM</name>
<evidence type="ECO:0000313" key="3">
    <source>
        <dbReference type="Proteomes" id="UP000886884"/>
    </source>
</evidence>
<reference evidence="2" key="1">
    <citation type="submission" date="2020-10" db="EMBL/GenBank/DDBJ databases">
        <authorList>
            <person name="Gilroy R."/>
        </authorList>
    </citation>
    <scope>NUCLEOTIDE SEQUENCE</scope>
    <source>
        <strain evidence="2">CHK183-6373</strain>
    </source>
</reference>